<organism evidence="4 5">
    <name type="scientific">Streptomyces flavochromogenes</name>
    <dbReference type="NCBI Taxonomy" id="68199"/>
    <lineage>
        <taxon>Bacteria</taxon>
        <taxon>Bacillati</taxon>
        <taxon>Actinomycetota</taxon>
        <taxon>Actinomycetes</taxon>
        <taxon>Kitasatosporales</taxon>
        <taxon>Streptomycetaceae</taxon>
        <taxon>Streptomyces</taxon>
    </lineage>
</organism>
<keyword evidence="2" id="KW-0472">Membrane</keyword>
<reference evidence="4 5" key="1">
    <citation type="submission" date="2024-10" db="EMBL/GenBank/DDBJ databases">
        <title>The Natural Products Discovery Center: Release of the First 8490 Sequenced Strains for Exploring Actinobacteria Biosynthetic Diversity.</title>
        <authorList>
            <person name="Kalkreuter E."/>
            <person name="Kautsar S.A."/>
            <person name="Yang D."/>
            <person name="Bader C.D."/>
            <person name="Teijaro C.N."/>
            <person name="Fluegel L."/>
            <person name="Davis C.M."/>
            <person name="Simpson J.R."/>
            <person name="Lauterbach L."/>
            <person name="Steele A.D."/>
            <person name="Gui C."/>
            <person name="Meng S."/>
            <person name="Li G."/>
            <person name="Viehrig K."/>
            <person name="Ye F."/>
            <person name="Su P."/>
            <person name="Kiefer A.F."/>
            <person name="Nichols A."/>
            <person name="Cepeda A.J."/>
            <person name="Yan W."/>
            <person name="Fan B."/>
            <person name="Jiang Y."/>
            <person name="Adhikari A."/>
            <person name="Zheng C.-J."/>
            <person name="Schuster L."/>
            <person name="Cowan T.M."/>
            <person name="Smanski M.J."/>
            <person name="Chevrette M.G."/>
            <person name="De Carvalho L.P.S."/>
            <person name="Shen B."/>
        </authorList>
    </citation>
    <scope>NUCLEOTIDE SEQUENCE [LARGE SCALE GENOMIC DNA]</scope>
    <source>
        <strain evidence="4 5">NPDC012605</strain>
    </source>
</reference>
<feature type="compositionally biased region" description="Basic and acidic residues" evidence="1">
    <location>
        <begin position="40"/>
        <end position="56"/>
    </location>
</feature>
<evidence type="ECO:0000313" key="4">
    <source>
        <dbReference type="EMBL" id="MFF5922587.1"/>
    </source>
</evidence>
<keyword evidence="2" id="KW-1133">Transmembrane helix</keyword>
<sequence length="163" mass="16507">MSSRSLVAGIALAIVSVAPLSGVAHAQALDCRDFRFQEDAQAEFDRDPSDPNRLDEDQGPDDGIACEALPRRTSPGAVPLVAPSTPTVPPTTQSAPTVSPVTPSTSSVQQAPVVPSRGTRAGIGGASGPSVLSVGIGLALAIGATVAGGYLTTRRRARGSKRP</sequence>
<dbReference type="EMBL" id="JBIBDZ010000011">
    <property type="protein sequence ID" value="MFF5922587.1"/>
    <property type="molecule type" value="Genomic_DNA"/>
</dbReference>
<keyword evidence="2" id="KW-0812">Transmembrane</keyword>
<evidence type="ECO:0000256" key="3">
    <source>
        <dbReference type="SAM" id="SignalP"/>
    </source>
</evidence>
<keyword evidence="5" id="KW-1185">Reference proteome</keyword>
<feature type="chain" id="PRO_5047542549" evidence="3">
    <location>
        <begin position="27"/>
        <end position="163"/>
    </location>
</feature>
<gene>
    <name evidence="4" type="ORF">ACFY8C_30270</name>
</gene>
<comment type="caution">
    <text evidence="4">The sequence shown here is derived from an EMBL/GenBank/DDBJ whole genome shotgun (WGS) entry which is preliminary data.</text>
</comment>
<feature type="compositionally biased region" description="Low complexity" evidence="1">
    <location>
        <begin position="77"/>
        <end position="110"/>
    </location>
</feature>
<evidence type="ECO:0000256" key="1">
    <source>
        <dbReference type="SAM" id="MobiDB-lite"/>
    </source>
</evidence>
<name>A0ABW6XZ00_9ACTN</name>
<evidence type="ECO:0000313" key="5">
    <source>
        <dbReference type="Proteomes" id="UP001602370"/>
    </source>
</evidence>
<feature type="signal peptide" evidence="3">
    <location>
        <begin position="1"/>
        <end position="26"/>
    </location>
</feature>
<keyword evidence="3" id="KW-0732">Signal</keyword>
<feature type="transmembrane region" description="Helical" evidence="2">
    <location>
        <begin position="131"/>
        <end position="152"/>
    </location>
</feature>
<feature type="region of interest" description="Disordered" evidence="1">
    <location>
        <begin position="40"/>
        <end position="125"/>
    </location>
</feature>
<evidence type="ECO:0000256" key="2">
    <source>
        <dbReference type="SAM" id="Phobius"/>
    </source>
</evidence>
<dbReference type="RefSeq" id="WP_388309918.1">
    <property type="nucleotide sequence ID" value="NZ_JBIBDZ010000011.1"/>
</dbReference>
<proteinExistence type="predicted"/>
<dbReference type="Proteomes" id="UP001602370">
    <property type="component" value="Unassembled WGS sequence"/>
</dbReference>
<accession>A0ABW6XZ00</accession>
<protein>
    <submittedName>
        <fullName evidence="4">Excalibur calcium-binding protein</fullName>
    </submittedName>
</protein>